<protein>
    <submittedName>
        <fullName evidence="2">Benzoate 4-monooxygenase cytochrome P450</fullName>
    </submittedName>
</protein>
<accession>A0AAD5RL61</accession>
<sequence>MIFTVLSPVHLILTLAFMLDSIPVHSYFGCGSSRPNLTCTTLQALTASLLSPHVLQRELAIDTVRKTFGTYKGLCAKVDYELMKNPADISRMNIFEEKGMGPAQNEITEMEAKLMTIAGTNTDVYPNQNYEWNWYPNGILRSEMNEGATPY</sequence>
<dbReference type="AlphaFoldDB" id="A0AAD5RL61"/>
<reference evidence="2" key="1">
    <citation type="submission" date="2022-07" db="EMBL/GenBank/DDBJ databases">
        <title>Draft genome sequence of Zalerion maritima ATCC 34329, a (micro)plastics degrading marine fungus.</title>
        <authorList>
            <person name="Paco A."/>
            <person name="Goncalves M.F.M."/>
            <person name="Rocha-Santos T.A.P."/>
            <person name="Alves A."/>
        </authorList>
    </citation>
    <scope>NUCLEOTIDE SEQUENCE</scope>
    <source>
        <strain evidence="2">ATCC 34329</strain>
    </source>
</reference>
<evidence type="ECO:0000313" key="2">
    <source>
        <dbReference type="EMBL" id="KAJ2896528.1"/>
    </source>
</evidence>
<feature type="chain" id="PRO_5042049130" evidence="1">
    <location>
        <begin position="27"/>
        <end position="151"/>
    </location>
</feature>
<dbReference type="EMBL" id="JAKWBI020000327">
    <property type="protein sequence ID" value="KAJ2896528.1"/>
    <property type="molecule type" value="Genomic_DNA"/>
</dbReference>
<organism evidence="2 3">
    <name type="scientific">Zalerion maritima</name>
    <dbReference type="NCBI Taxonomy" id="339359"/>
    <lineage>
        <taxon>Eukaryota</taxon>
        <taxon>Fungi</taxon>
        <taxon>Dikarya</taxon>
        <taxon>Ascomycota</taxon>
        <taxon>Pezizomycotina</taxon>
        <taxon>Sordariomycetes</taxon>
        <taxon>Lulworthiomycetidae</taxon>
        <taxon>Lulworthiales</taxon>
        <taxon>Lulworthiaceae</taxon>
        <taxon>Zalerion</taxon>
    </lineage>
</organism>
<dbReference type="Proteomes" id="UP001201980">
    <property type="component" value="Unassembled WGS sequence"/>
</dbReference>
<gene>
    <name evidence="2" type="ORF">MKZ38_005453</name>
</gene>
<name>A0AAD5RL61_9PEZI</name>
<keyword evidence="1" id="KW-0732">Signal</keyword>
<evidence type="ECO:0000313" key="3">
    <source>
        <dbReference type="Proteomes" id="UP001201980"/>
    </source>
</evidence>
<comment type="caution">
    <text evidence="2">The sequence shown here is derived from an EMBL/GenBank/DDBJ whole genome shotgun (WGS) entry which is preliminary data.</text>
</comment>
<feature type="signal peptide" evidence="1">
    <location>
        <begin position="1"/>
        <end position="26"/>
    </location>
</feature>
<evidence type="ECO:0000256" key="1">
    <source>
        <dbReference type="SAM" id="SignalP"/>
    </source>
</evidence>
<keyword evidence="3" id="KW-1185">Reference proteome</keyword>
<proteinExistence type="predicted"/>